<dbReference type="VEuPathDB" id="CryptoDB:Cvel_18733"/>
<evidence type="ECO:0000313" key="4">
    <source>
        <dbReference type="EMBL" id="CEM18350.1"/>
    </source>
</evidence>
<feature type="compositionally biased region" description="Polar residues" evidence="1">
    <location>
        <begin position="466"/>
        <end position="475"/>
    </location>
</feature>
<dbReference type="InterPro" id="IPR001466">
    <property type="entry name" value="Beta-lactam-related"/>
</dbReference>
<dbReference type="Pfam" id="PF00144">
    <property type="entry name" value="Beta-lactamase"/>
    <property type="match status" value="1"/>
</dbReference>
<dbReference type="PhylomeDB" id="A0A0G4FTX0"/>
<name>A0A0G4FTX0_9ALVE</name>
<accession>A0A0G4FTX0</accession>
<feature type="domain" description="Beta-lactamase-related" evidence="3">
    <location>
        <begin position="94"/>
        <end position="419"/>
    </location>
</feature>
<feature type="chain" id="PRO_5005189744" description="Beta-lactamase-related domain-containing protein" evidence="2">
    <location>
        <begin position="17"/>
        <end position="608"/>
    </location>
</feature>
<evidence type="ECO:0000259" key="3">
    <source>
        <dbReference type="Pfam" id="PF00144"/>
    </source>
</evidence>
<dbReference type="PANTHER" id="PTHR46825:SF15">
    <property type="entry name" value="BETA-LACTAMASE-RELATED DOMAIN-CONTAINING PROTEIN"/>
    <property type="match status" value="1"/>
</dbReference>
<proteinExistence type="predicted"/>
<sequence length="608" mass="66025">MRTLGAVSFLISVVSGRTSLSSSTPPSFRPPLDEIRELQDVLTSLNEGARERPGFLFDAHEGHLLGAHEQSSTLTGDSPKEKLRAVGEDALRCGKAPGLFLTVVKDDKTLIAEGFGLRDVAKNLPVTENTLFGIGSTSKAFTATLLGMRKDAGEVDFDTPVSDLLDGFRLKGDAASLSVTPRDLMTHHTGMPRHDYAWVLGRSDNMTRHEMMLKFRHFESATPVRTKFLYNNFMWTTVGLIVEKLAGHSWEEEVTSRIFTPLGMNSTTASFKEAKEKGAEVAVPAVWVESEKENGEGKFVPLSWEANLACDFVGPAGSINTNARDIAKWMRFNLDSSGKGLISPQTFAEIHSPLRAVAQIATGLAPPTFPVRLDVPNYGLGWIVGLYRDLRVVFHSGGTLGVSTMVLLIPEKKLGVALSGSTTNFLMPQHALLGALRAVDIALGLGEWLDSDHICEFPKPFVKSKSTQQIPVSDRSSAERTLEGAGRGPKSLRGGLSEETEEADPYSGIYEEPAYGPLRVSSSEGTNGEGKRTLKFELGLSGPIQCTQNANDLFDCPAFFVLDDVPASLSFERDTEGPAGRHGKVTAVILNINNPGDFNYHIKFAKTQ</sequence>
<dbReference type="InterPro" id="IPR050491">
    <property type="entry name" value="AmpC-like"/>
</dbReference>
<feature type="region of interest" description="Disordered" evidence="1">
    <location>
        <begin position="466"/>
        <end position="512"/>
    </location>
</feature>
<keyword evidence="2" id="KW-0732">Signal</keyword>
<organism evidence="4">
    <name type="scientific">Chromera velia CCMP2878</name>
    <dbReference type="NCBI Taxonomy" id="1169474"/>
    <lineage>
        <taxon>Eukaryota</taxon>
        <taxon>Sar</taxon>
        <taxon>Alveolata</taxon>
        <taxon>Colpodellida</taxon>
        <taxon>Chromeraceae</taxon>
        <taxon>Chromera</taxon>
    </lineage>
</organism>
<dbReference type="EMBL" id="CDMZ01000630">
    <property type="protein sequence ID" value="CEM18350.1"/>
    <property type="molecule type" value="Genomic_DNA"/>
</dbReference>
<dbReference type="SUPFAM" id="SSF56601">
    <property type="entry name" value="beta-lactamase/transpeptidase-like"/>
    <property type="match status" value="1"/>
</dbReference>
<protein>
    <recommendedName>
        <fullName evidence="3">Beta-lactamase-related domain-containing protein</fullName>
    </recommendedName>
</protein>
<dbReference type="Gene3D" id="3.40.710.10">
    <property type="entry name" value="DD-peptidase/beta-lactamase superfamily"/>
    <property type="match status" value="1"/>
</dbReference>
<evidence type="ECO:0000256" key="2">
    <source>
        <dbReference type="SAM" id="SignalP"/>
    </source>
</evidence>
<feature type="signal peptide" evidence="2">
    <location>
        <begin position="1"/>
        <end position="16"/>
    </location>
</feature>
<dbReference type="InterPro" id="IPR012338">
    <property type="entry name" value="Beta-lactam/transpept-like"/>
</dbReference>
<dbReference type="AlphaFoldDB" id="A0A0G4FTX0"/>
<reference evidence="4" key="1">
    <citation type="submission" date="2014-11" db="EMBL/GenBank/DDBJ databases">
        <authorList>
            <person name="Otto D Thomas"/>
            <person name="Naeem Raeece"/>
        </authorList>
    </citation>
    <scope>NUCLEOTIDE SEQUENCE</scope>
</reference>
<dbReference type="PANTHER" id="PTHR46825">
    <property type="entry name" value="D-ALANYL-D-ALANINE-CARBOXYPEPTIDASE/ENDOPEPTIDASE AMPH"/>
    <property type="match status" value="1"/>
</dbReference>
<gene>
    <name evidence="4" type="ORF">Cvel_18733</name>
</gene>
<evidence type="ECO:0000256" key="1">
    <source>
        <dbReference type="SAM" id="MobiDB-lite"/>
    </source>
</evidence>